<sequence>MKKGWILLLFFMFLNLTFYNGFSKPLLLHNNKLQPAVVVGTVFCDTCFQQHLSNSHHFISGARVEVECRDEKTPEASFKQQVKTNKNGKFKVVLPFSIAKHVKKIESCSVKLIKSSEPFCSVASSASSSSLQLKNSKNKNGVRIFSAGFFTFKPLQQPTLCNQKSNPQLPFPPLVPPVIQPPSFFPPNPLQPTPLVPNPFQPPAPLIPNPFQPPAPVIPNPFQPPTPVIPNPFQPAPATGLPLPPLPFITPSPPPPTLLPPSFLPPFLPPIPGIPPGPPREETSSPIKQISP</sequence>
<reference evidence="3 4" key="1">
    <citation type="journal article" date="2009" name="Nat. Genet.">
        <title>The genome of the cucumber, Cucumis sativus L.</title>
        <authorList>
            <person name="Huang S."/>
            <person name="Li R."/>
            <person name="Zhang Z."/>
            <person name="Li L."/>
            <person name="Gu X."/>
            <person name="Fan W."/>
            <person name="Lucas W.J."/>
            <person name="Wang X."/>
            <person name="Xie B."/>
            <person name="Ni P."/>
            <person name="Ren Y."/>
            <person name="Zhu H."/>
            <person name="Li J."/>
            <person name="Lin K."/>
            <person name="Jin W."/>
            <person name="Fei Z."/>
            <person name="Li G."/>
            <person name="Staub J."/>
            <person name="Kilian A."/>
            <person name="van der Vossen E.A."/>
            <person name="Wu Y."/>
            <person name="Guo J."/>
            <person name="He J."/>
            <person name="Jia Z."/>
            <person name="Ren Y."/>
            <person name="Tian G."/>
            <person name="Lu Y."/>
            <person name="Ruan J."/>
            <person name="Qian W."/>
            <person name="Wang M."/>
            <person name="Huang Q."/>
            <person name="Li B."/>
            <person name="Xuan Z."/>
            <person name="Cao J."/>
            <person name="Asan"/>
            <person name="Wu Z."/>
            <person name="Zhang J."/>
            <person name="Cai Q."/>
            <person name="Bai Y."/>
            <person name="Zhao B."/>
            <person name="Han Y."/>
            <person name="Li Y."/>
            <person name="Li X."/>
            <person name="Wang S."/>
            <person name="Shi Q."/>
            <person name="Liu S."/>
            <person name="Cho W.K."/>
            <person name="Kim J.Y."/>
            <person name="Xu Y."/>
            <person name="Heller-Uszynska K."/>
            <person name="Miao H."/>
            <person name="Cheng Z."/>
            <person name="Zhang S."/>
            <person name="Wu J."/>
            <person name="Yang Y."/>
            <person name="Kang H."/>
            <person name="Li M."/>
            <person name="Liang H."/>
            <person name="Ren X."/>
            <person name="Shi Z."/>
            <person name="Wen M."/>
            <person name="Jian M."/>
            <person name="Yang H."/>
            <person name="Zhang G."/>
            <person name="Yang Z."/>
            <person name="Chen R."/>
            <person name="Liu S."/>
            <person name="Li J."/>
            <person name="Ma L."/>
            <person name="Liu H."/>
            <person name="Zhou Y."/>
            <person name="Zhao J."/>
            <person name="Fang X."/>
            <person name="Li G."/>
            <person name="Fang L."/>
            <person name="Li Y."/>
            <person name="Liu D."/>
            <person name="Zheng H."/>
            <person name="Zhang Y."/>
            <person name="Qin N."/>
            <person name="Li Z."/>
            <person name="Yang G."/>
            <person name="Yang S."/>
            <person name="Bolund L."/>
            <person name="Kristiansen K."/>
            <person name="Zheng H."/>
            <person name="Li S."/>
            <person name="Zhang X."/>
            <person name="Yang H."/>
            <person name="Wang J."/>
            <person name="Sun R."/>
            <person name="Zhang B."/>
            <person name="Jiang S."/>
            <person name="Wang J."/>
            <person name="Du Y."/>
            <person name="Li S."/>
        </authorList>
    </citation>
    <scope>NUCLEOTIDE SEQUENCE [LARGE SCALE GENOMIC DNA]</scope>
    <source>
        <strain evidence="4">cv. 9930</strain>
    </source>
</reference>
<dbReference type="Gramene" id="KGN53773">
    <property type="protein sequence ID" value="KGN53773"/>
    <property type="gene ID" value="Csa_4G126430"/>
</dbReference>
<dbReference type="OrthoDB" id="1935547at2759"/>
<reference evidence="3 4" key="2">
    <citation type="journal article" date="2009" name="PLoS ONE">
        <title>An integrated genetic and cytogenetic map of the cucumber genome.</title>
        <authorList>
            <person name="Ren Y."/>
            <person name="Zhang Z."/>
            <person name="Liu J."/>
            <person name="Staub J.E."/>
            <person name="Han Y."/>
            <person name="Cheng Z."/>
            <person name="Li X."/>
            <person name="Lu J."/>
            <person name="Miao H."/>
            <person name="Kang H."/>
            <person name="Xie B."/>
            <person name="Gu X."/>
            <person name="Wang X."/>
            <person name="Du Y."/>
            <person name="Jin W."/>
            <person name="Huang S."/>
        </authorList>
    </citation>
    <scope>NUCLEOTIDE SEQUENCE [LARGE SCALE GENOMIC DNA]</scope>
    <source>
        <strain evidence="4">cv. 9930</strain>
    </source>
</reference>
<dbReference type="OMA" id="YCETCFQ"/>
<feature type="compositionally biased region" description="Pro residues" evidence="1">
    <location>
        <begin position="267"/>
        <end position="278"/>
    </location>
</feature>
<organism evidence="3 4">
    <name type="scientific">Cucumis sativus</name>
    <name type="common">Cucumber</name>
    <dbReference type="NCBI Taxonomy" id="3659"/>
    <lineage>
        <taxon>Eukaryota</taxon>
        <taxon>Viridiplantae</taxon>
        <taxon>Streptophyta</taxon>
        <taxon>Embryophyta</taxon>
        <taxon>Tracheophyta</taxon>
        <taxon>Spermatophyta</taxon>
        <taxon>Magnoliopsida</taxon>
        <taxon>eudicotyledons</taxon>
        <taxon>Gunneridae</taxon>
        <taxon>Pentapetalae</taxon>
        <taxon>rosids</taxon>
        <taxon>fabids</taxon>
        <taxon>Cucurbitales</taxon>
        <taxon>Cucurbitaceae</taxon>
        <taxon>Benincaseae</taxon>
        <taxon>Cucumis</taxon>
    </lineage>
</organism>
<dbReference type="KEGG" id="csv:101209177"/>
<dbReference type="Pfam" id="PF01190">
    <property type="entry name" value="Pollen_Ole_e_1"/>
    <property type="match status" value="1"/>
</dbReference>
<evidence type="ECO:0000313" key="3">
    <source>
        <dbReference type="EMBL" id="KGN53773.1"/>
    </source>
</evidence>
<dbReference type="PRINTS" id="PR01217">
    <property type="entry name" value="PRICHEXTENSN"/>
</dbReference>
<dbReference type="eggNOG" id="ENOG502QQ26">
    <property type="taxonomic scope" value="Eukaryota"/>
</dbReference>
<proteinExistence type="predicted"/>
<dbReference type="Proteomes" id="UP000029981">
    <property type="component" value="Chromosome 4"/>
</dbReference>
<evidence type="ECO:0000313" key="4">
    <source>
        <dbReference type="Proteomes" id="UP000029981"/>
    </source>
</evidence>
<keyword evidence="4" id="KW-1185">Reference proteome</keyword>
<dbReference type="EMBL" id="CM002925">
    <property type="protein sequence ID" value="KGN53773.1"/>
    <property type="molecule type" value="Genomic_DNA"/>
</dbReference>
<evidence type="ECO:0000256" key="2">
    <source>
        <dbReference type="SAM" id="SignalP"/>
    </source>
</evidence>
<evidence type="ECO:0008006" key="5">
    <source>
        <dbReference type="Google" id="ProtNLM"/>
    </source>
</evidence>
<protein>
    <recommendedName>
        <fullName evidence="5">Pollen Ole e 1 allergen and extensin family protein</fullName>
    </recommendedName>
</protein>
<name>A0A0A0KW32_CUCSA</name>
<feature type="chain" id="PRO_5001972522" description="Pollen Ole e 1 allergen and extensin family protein" evidence="2">
    <location>
        <begin position="24"/>
        <end position="292"/>
    </location>
</feature>
<keyword evidence="2" id="KW-0732">Signal</keyword>
<reference evidence="3 4" key="4">
    <citation type="journal article" date="2011" name="BMC Genomics">
        <title>RNA-Seq improves annotation of protein-coding genes in the cucumber genome.</title>
        <authorList>
            <person name="Li Z."/>
            <person name="Zhang Z."/>
            <person name="Yan P."/>
            <person name="Huang S."/>
            <person name="Fei Z."/>
            <person name="Lin K."/>
        </authorList>
    </citation>
    <scope>NUCLEOTIDE SEQUENCE [LARGE SCALE GENOMIC DNA]</scope>
    <source>
        <strain evidence="4">cv. 9930</strain>
    </source>
</reference>
<gene>
    <name evidence="3" type="ORF">Csa_4G126430</name>
</gene>
<feature type="signal peptide" evidence="2">
    <location>
        <begin position="1"/>
        <end position="23"/>
    </location>
</feature>
<dbReference type="PANTHER" id="PTHR47273:SF4">
    <property type="entry name" value="EXPRESSED PROTEIN"/>
    <property type="match status" value="1"/>
</dbReference>
<dbReference type="AlphaFoldDB" id="A0A0A0KW32"/>
<evidence type="ECO:0000256" key="1">
    <source>
        <dbReference type="SAM" id="MobiDB-lite"/>
    </source>
</evidence>
<reference evidence="3 4" key="3">
    <citation type="journal article" date="2010" name="BMC Genomics">
        <title>Transcriptome sequencing and comparative analysis of cucumber flowers with different sex types.</title>
        <authorList>
            <person name="Guo S."/>
            <person name="Zheng Y."/>
            <person name="Joung J.G."/>
            <person name="Liu S."/>
            <person name="Zhang Z."/>
            <person name="Crasta O.R."/>
            <person name="Sobral B.W."/>
            <person name="Xu Y."/>
            <person name="Huang S."/>
            <person name="Fei Z."/>
        </authorList>
    </citation>
    <scope>NUCLEOTIDE SEQUENCE [LARGE SCALE GENOMIC DNA]</scope>
    <source>
        <strain evidence="4">cv. 9930</strain>
    </source>
</reference>
<dbReference type="PANTHER" id="PTHR47273">
    <property type="entry name" value="EXPRESSED PROTEIN"/>
    <property type="match status" value="1"/>
</dbReference>
<accession>A0A0A0KW32</accession>
<feature type="region of interest" description="Disordered" evidence="1">
    <location>
        <begin position="267"/>
        <end position="292"/>
    </location>
</feature>